<accession>A0A3Q9KUZ2</accession>
<feature type="compositionally biased region" description="Low complexity" evidence="1">
    <location>
        <begin position="27"/>
        <end position="46"/>
    </location>
</feature>
<evidence type="ECO:0000313" key="4">
    <source>
        <dbReference type="Proteomes" id="UP000271291"/>
    </source>
</evidence>
<name>A0A3Q9KUZ2_STRGD</name>
<evidence type="ECO:0000313" key="5">
    <source>
        <dbReference type="Proteomes" id="UP000501753"/>
    </source>
</evidence>
<gene>
    <name evidence="3" type="ORF">DDJ31_17330</name>
    <name evidence="2" type="ORF">ELQ87_21940</name>
</gene>
<dbReference type="EMBL" id="CP034687">
    <property type="protein sequence ID" value="AZS86621.1"/>
    <property type="molecule type" value="Genomic_DNA"/>
</dbReference>
<dbReference type="EMBL" id="CP029078">
    <property type="protein sequence ID" value="QCN86518.1"/>
    <property type="molecule type" value="Genomic_DNA"/>
</dbReference>
<feature type="region of interest" description="Disordered" evidence="1">
    <location>
        <begin position="1"/>
        <end position="63"/>
    </location>
</feature>
<dbReference type="KEGG" id="sgd:ELQ87_21940"/>
<evidence type="ECO:0000313" key="3">
    <source>
        <dbReference type="EMBL" id="QCN86518.1"/>
    </source>
</evidence>
<sequence length="63" mass="6598">MRHTVRRSPGGVEQAGARARTARRGPARTARSGVAPGAAPVPFAPGTTRISPKVPERRPDSGR</sequence>
<feature type="compositionally biased region" description="Basic and acidic residues" evidence="1">
    <location>
        <begin position="54"/>
        <end position="63"/>
    </location>
</feature>
<dbReference type="Proteomes" id="UP000501753">
    <property type="component" value="Chromosome"/>
</dbReference>
<organism evidence="2 4">
    <name type="scientific">Streptomyces griseoviridis</name>
    <dbReference type="NCBI Taxonomy" id="45398"/>
    <lineage>
        <taxon>Bacteria</taxon>
        <taxon>Bacillati</taxon>
        <taxon>Actinomycetota</taxon>
        <taxon>Actinomycetes</taxon>
        <taxon>Kitasatosporales</taxon>
        <taxon>Streptomycetaceae</taxon>
        <taxon>Streptomyces</taxon>
    </lineage>
</organism>
<reference evidence="2 4" key="2">
    <citation type="submission" date="2018-12" db="EMBL/GenBank/DDBJ databases">
        <title>Streptomyces griseoviridis F1-27 complete genome.</title>
        <authorList>
            <person name="Mariita R.M."/>
            <person name="Sello J.K."/>
        </authorList>
    </citation>
    <scope>NUCLEOTIDE SEQUENCE [LARGE SCALE GENOMIC DNA]</scope>
    <source>
        <strain evidence="2 4">F1-27</strain>
    </source>
</reference>
<proteinExistence type="predicted"/>
<dbReference type="AlphaFoldDB" id="A0A3Q9KUZ2"/>
<protein>
    <submittedName>
        <fullName evidence="2">Uncharacterized protein</fullName>
    </submittedName>
</protein>
<keyword evidence="5" id="KW-1185">Reference proteome</keyword>
<dbReference type="Proteomes" id="UP000271291">
    <property type="component" value="Chromosome"/>
</dbReference>
<evidence type="ECO:0000256" key="1">
    <source>
        <dbReference type="SAM" id="MobiDB-lite"/>
    </source>
</evidence>
<reference evidence="3 5" key="1">
    <citation type="submission" date="2018-04" db="EMBL/GenBank/DDBJ databases">
        <title>Complete genome sequences of Streptomyces griseoviridis K61 and characterization of antagonistic properties of biological control agents.</title>
        <authorList>
            <person name="Mariita R.M."/>
            <person name="Sello J.K."/>
        </authorList>
    </citation>
    <scope>NUCLEOTIDE SEQUENCE [LARGE SCALE GENOMIC DNA]</scope>
    <source>
        <strain evidence="3 5">K61</strain>
    </source>
</reference>
<evidence type="ECO:0000313" key="2">
    <source>
        <dbReference type="EMBL" id="AZS86621.1"/>
    </source>
</evidence>